<dbReference type="Pfam" id="PF00589">
    <property type="entry name" value="Phage_integrase"/>
    <property type="match status" value="1"/>
</dbReference>
<evidence type="ECO:0000259" key="2">
    <source>
        <dbReference type="PROSITE" id="PS51898"/>
    </source>
</evidence>
<accession>A0AAU7DJF2</accession>
<dbReference type="GO" id="GO:0006310">
    <property type="term" value="P:DNA recombination"/>
    <property type="evidence" value="ECO:0007669"/>
    <property type="project" value="UniProtKB-KW"/>
</dbReference>
<feature type="domain" description="Tyr recombinase" evidence="2">
    <location>
        <begin position="1"/>
        <end position="160"/>
    </location>
</feature>
<evidence type="ECO:0000313" key="3">
    <source>
        <dbReference type="EMBL" id="XBH17974.1"/>
    </source>
</evidence>
<sequence>MYTLLCSDLAIRSGTAALIAPQHYNRQARTLHFTTKGGAALTLPVTDQVRRMIESCDLESSKPFVAQLWTSQGHGRKPGDNTRWPLIMRRAFTRLRKRLNFNRRIIPHDLRRTSAVAMLEATGDLRDVQAFLGHLSLHSTVIYLDHDLRPVKRHTLELIKRPRVEESEEYTA</sequence>
<dbReference type="GO" id="GO:0003677">
    <property type="term" value="F:DNA binding"/>
    <property type="evidence" value="ECO:0007669"/>
    <property type="project" value="InterPro"/>
</dbReference>
<dbReference type="EMBL" id="CP121196">
    <property type="protein sequence ID" value="XBH17974.1"/>
    <property type="molecule type" value="Genomic_DNA"/>
</dbReference>
<reference evidence="3" key="1">
    <citation type="submission" date="2023-03" db="EMBL/GenBank/DDBJ databases">
        <title>Edaphobacter sp.</title>
        <authorList>
            <person name="Huber K.J."/>
            <person name="Papendorf J."/>
            <person name="Pilke C."/>
            <person name="Bunk B."/>
            <person name="Sproeer C."/>
            <person name="Pester M."/>
        </authorList>
    </citation>
    <scope>NUCLEOTIDE SEQUENCE</scope>
    <source>
        <strain evidence="3">DSM 110680</strain>
    </source>
</reference>
<dbReference type="PROSITE" id="PS51898">
    <property type="entry name" value="TYR_RECOMBINASE"/>
    <property type="match status" value="1"/>
</dbReference>
<dbReference type="InterPro" id="IPR002104">
    <property type="entry name" value="Integrase_catalytic"/>
</dbReference>
<gene>
    <name evidence="3" type="ORF">P8935_01270</name>
</gene>
<dbReference type="AlphaFoldDB" id="A0AAU7DJF2"/>
<evidence type="ECO:0000256" key="1">
    <source>
        <dbReference type="ARBA" id="ARBA00023172"/>
    </source>
</evidence>
<dbReference type="InterPro" id="IPR011010">
    <property type="entry name" value="DNA_brk_join_enz"/>
</dbReference>
<keyword evidence="1" id="KW-0233">DNA recombination</keyword>
<dbReference type="InterPro" id="IPR013762">
    <property type="entry name" value="Integrase-like_cat_sf"/>
</dbReference>
<dbReference type="SUPFAM" id="SSF56349">
    <property type="entry name" value="DNA breaking-rejoining enzymes"/>
    <property type="match status" value="1"/>
</dbReference>
<organism evidence="3">
    <name type="scientific">Telmatobacter sp. DSM 110680</name>
    <dbReference type="NCBI Taxonomy" id="3036704"/>
    <lineage>
        <taxon>Bacteria</taxon>
        <taxon>Pseudomonadati</taxon>
        <taxon>Acidobacteriota</taxon>
        <taxon>Terriglobia</taxon>
        <taxon>Terriglobales</taxon>
        <taxon>Acidobacteriaceae</taxon>
        <taxon>Telmatobacter</taxon>
    </lineage>
</organism>
<protein>
    <submittedName>
        <fullName evidence="3">Tyrosine-type recombinase/integrase</fullName>
    </submittedName>
</protein>
<proteinExistence type="predicted"/>
<dbReference type="GO" id="GO:0015074">
    <property type="term" value="P:DNA integration"/>
    <property type="evidence" value="ECO:0007669"/>
    <property type="project" value="InterPro"/>
</dbReference>
<dbReference type="RefSeq" id="WP_348263200.1">
    <property type="nucleotide sequence ID" value="NZ_CP121196.1"/>
</dbReference>
<name>A0AAU7DJF2_9BACT</name>
<dbReference type="Gene3D" id="1.10.443.10">
    <property type="entry name" value="Intergrase catalytic core"/>
    <property type="match status" value="1"/>
</dbReference>